<reference evidence="3 5" key="2">
    <citation type="submission" date="2019-05" db="EMBL/GenBank/DDBJ databases">
        <title>Genome sequence of Moorella thermoacetica ATCC 33924.</title>
        <authorList>
            <person name="Poehlein A."/>
            <person name="Bengelsdorf F.R."/>
            <person name="Duerre P."/>
            <person name="Daniel R."/>
        </authorList>
    </citation>
    <scope>NUCLEOTIDE SEQUENCE [LARGE SCALE GENOMIC DNA]</scope>
    <source>
        <strain evidence="3 5">ATCC 33924</strain>
    </source>
</reference>
<proteinExistence type="predicted"/>
<evidence type="ECO:0000313" key="2">
    <source>
        <dbReference type="EMBL" id="AOQ25111.1"/>
    </source>
</evidence>
<reference evidence="2 4" key="1">
    <citation type="submission" date="2016-08" db="EMBL/GenBank/DDBJ databases">
        <title>Moorella thermoacetica DSM 103132.</title>
        <authorList>
            <person name="Jendresen C.B."/>
            <person name="Redl S.M."/>
            <person name="Jensen T.O."/>
            <person name="Nielsen A.T."/>
        </authorList>
    </citation>
    <scope>NUCLEOTIDE SEQUENCE [LARGE SCALE GENOMIC DNA]</scope>
    <source>
        <strain evidence="2 4">DSM 103132</strain>
    </source>
</reference>
<keyword evidence="1" id="KW-0479">Metal-binding</keyword>
<dbReference type="AlphaFoldDB" id="A0AAC9MVV8"/>
<dbReference type="RefSeq" id="WP_231115088.1">
    <property type="nucleotide sequence ID" value="NZ_CP017019.1"/>
</dbReference>
<name>A0AAC9MVV8_NEOTH</name>
<evidence type="ECO:0000313" key="5">
    <source>
        <dbReference type="Proteomes" id="UP000322283"/>
    </source>
</evidence>
<dbReference type="GO" id="GO:0006508">
    <property type="term" value="P:proteolysis"/>
    <property type="evidence" value="ECO:0007669"/>
    <property type="project" value="InterPro"/>
</dbReference>
<dbReference type="Pfam" id="PF26233">
    <property type="entry name" value="NicX"/>
    <property type="match status" value="1"/>
</dbReference>
<dbReference type="EMBL" id="VCDX01000001">
    <property type="protein sequence ID" value="TYL15358.1"/>
    <property type="molecule type" value="Genomic_DNA"/>
</dbReference>
<dbReference type="EC" id="1.13.11.9" evidence="2"/>
<protein>
    <submittedName>
        <fullName evidence="2">2,5-dihydroxypyridine 5,6-dioxygenase</fullName>
        <ecNumber evidence="2">1.13.11.9</ecNumber>
    </submittedName>
</protein>
<evidence type="ECO:0000313" key="4">
    <source>
        <dbReference type="Proteomes" id="UP000094598"/>
    </source>
</evidence>
<dbReference type="GO" id="GO:0046872">
    <property type="term" value="F:metal ion binding"/>
    <property type="evidence" value="ECO:0007669"/>
    <property type="project" value="UniProtKB-KW"/>
</dbReference>
<sequence length="317" mass="33599">MELKEIARRALMECMMLQNNETALVVTDGTVPEVASAFWQAARELAREAICMEFQPRSRHGEEPPAAVAAAMAAADVLLLPTSRSLSHTRARRKACETGARVASMPMITAEMMARALAVDYEAMRSLTKKYVEVLTAAEVARVTSPGGTDITMELKGRIGLMDAGELQQRGASGNLPAGEAYIAPLEGSAQGVVVLDGSLAGWGRLEEPVIIGVEEGLAVRVEGGEAAKWLWESLKKCGEAGTTLAELGIGTNERAIVSGNILEDEKAVGTVHIAFGDNKGFGGIVEAGIHLDGLILNPTVEVNGQVVIKEGRLLLR</sequence>
<accession>A0AAC9MVV8</accession>
<keyword evidence="2" id="KW-0560">Oxidoreductase</keyword>
<dbReference type="PANTHER" id="PTHR34448">
    <property type="entry name" value="AMINOPEPTIDASE"/>
    <property type="match status" value="1"/>
</dbReference>
<dbReference type="InterPro" id="IPR052170">
    <property type="entry name" value="M29_Exopeptidase"/>
</dbReference>
<dbReference type="GO" id="GO:0004177">
    <property type="term" value="F:aminopeptidase activity"/>
    <property type="evidence" value="ECO:0007669"/>
    <property type="project" value="InterPro"/>
</dbReference>
<dbReference type="PANTHER" id="PTHR34448:SF1">
    <property type="entry name" value="BLL6088 PROTEIN"/>
    <property type="match status" value="1"/>
</dbReference>
<evidence type="ECO:0000313" key="3">
    <source>
        <dbReference type="EMBL" id="TYL15358.1"/>
    </source>
</evidence>
<dbReference type="GO" id="GO:0047075">
    <property type="term" value="F:2,5-dihydroxypyridine 5,6-dioxygenase activity"/>
    <property type="evidence" value="ECO:0007669"/>
    <property type="project" value="UniProtKB-EC"/>
</dbReference>
<keyword evidence="5" id="KW-1185">Reference proteome</keyword>
<evidence type="ECO:0000256" key="1">
    <source>
        <dbReference type="ARBA" id="ARBA00022723"/>
    </source>
</evidence>
<dbReference type="InterPro" id="IPR058739">
    <property type="entry name" value="NicX"/>
</dbReference>
<dbReference type="SUPFAM" id="SSF144052">
    <property type="entry name" value="Thermophilic metalloprotease-like"/>
    <property type="match status" value="1"/>
</dbReference>
<dbReference type="EMBL" id="CP017019">
    <property type="protein sequence ID" value="AOQ25111.1"/>
    <property type="molecule type" value="Genomic_DNA"/>
</dbReference>
<organism evidence="2 4">
    <name type="scientific">Neomoorella thermoacetica</name>
    <name type="common">Clostridium thermoaceticum</name>
    <dbReference type="NCBI Taxonomy" id="1525"/>
    <lineage>
        <taxon>Bacteria</taxon>
        <taxon>Bacillati</taxon>
        <taxon>Bacillota</taxon>
        <taxon>Clostridia</taxon>
        <taxon>Neomoorellales</taxon>
        <taxon>Neomoorellaceae</taxon>
        <taxon>Neomoorella</taxon>
    </lineage>
</organism>
<gene>
    <name evidence="2" type="primary">nicX_2</name>
    <name evidence="2" type="ORF">Maut_02695</name>
    <name evidence="3" type="ORF">MTAT_00910</name>
</gene>
<dbReference type="Proteomes" id="UP000322283">
    <property type="component" value="Unassembled WGS sequence"/>
</dbReference>
<dbReference type="Proteomes" id="UP000094598">
    <property type="component" value="Chromosome"/>
</dbReference>